<keyword evidence="1" id="KW-0010">Activator</keyword>
<feature type="signal peptide" evidence="2">
    <location>
        <begin position="1"/>
        <end position="26"/>
    </location>
</feature>
<dbReference type="EMBL" id="PDNZ01000006">
    <property type="protein sequence ID" value="PWW81661.1"/>
    <property type="molecule type" value="Genomic_DNA"/>
</dbReference>
<dbReference type="SUPFAM" id="SSF57884">
    <property type="entry name" value="Ada DNA repair protein, N-terminal domain (N-Ada 10)"/>
    <property type="match status" value="1"/>
</dbReference>
<feature type="domain" description="Ada DNA repair metal-binding" evidence="3">
    <location>
        <begin position="32"/>
        <end position="79"/>
    </location>
</feature>
<evidence type="ECO:0000256" key="2">
    <source>
        <dbReference type="SAM" id="SignalP"/>
    </source>
</evidence>
<gene>
    <name evidence="4" type="ORF">CR164_09650</name>
</gene>
<dbReference type="InterPro" id="IPR004026">
    <property type="entry name" value="Ada_DNA_repair_Zn-bd"/>
</dbReference>
<dbReference type="GO" id="GO:0006281">
    <property type="term" value="P:DNA repair"/>
    <property type="evidence" value="ECO:0007669"/>
    <property type="project" value="InterPro"/>
</dbReference>
<dbReference type="AlphaFoldDB" id="A0A317T8A5"/>
<evidence type="ECO:0000256" key="1">
    <source>
        <dbReference type="ARBA" id="ARBA00023159"/>
    </source>
</evidence>
<feature type="chain" id="PRO_5016325590" evidence="2">
    <location>
        <begin position="27"/>
        <end position="79"/>
    </location>
</feature>
<dbReference type="RefSeq" id="WP_110023780.1">
    <property type="nucleotide sequence ID" value="NZ_PDNZ01000006.1"/>
</dbReference>
<dbReference type="Proteomes" id="UP000246278">
    <property type="component" value="Unassembled WGS sequence"/>
</dbReference>
<dbReference type="OrthoDB" id="9802228at2"/>
<evidence type="ECO:0000313" key="4">
    <source>
        <dbReference type="EMBL" id="PWW81661.1"/>
    </source>
</evidence>
<reference evidence="5" key="1">
    <citation type="submission" date="2017-10" db="EMBL/GenBank/DDBJ databases">
        <authorList>
            <person name="Gaisin V.A."/>
            <person name="Rysina M.S."/>
            <person name="Grouzdev D.S."/>
        </authorList>
    </citation>
    <scope>NUCLEOTIDE SEQUENCE [LARGE SCALE GENOMIC DNA]</scope>
    <source>
        <strain evidence="5">V1</strain>
    </source>
</reference>
<dbReference type="Gene3D" id="3.40.10.10">
    <property type="entry name" value="DNA Methylphosphotriester Repair Domain"/>
    <property type="match status" value="1"/>
</dbReference>
<keyword evidence="2" id="KW-0732">Signal</keyword>
<name>A0A317T8A5_9CHLB</name>
<dbReference type="GO" id="GO:0006355">
    <property type="term" value="P:regulation of DNA-templated transcription"/>
    <property type="evidence" value="ECO:0007669"/>
    <property type="project" value="InterPro"/>
</dbReference>
<evidence type="ECO:0000259" key="3">
    <source>
        <dbReference type="Pfam" id="PF02805"/>
    </source>
</evidence>
<dbReference type="GO" id="GO:0008168">
    <property type="term" value="F:methyltransferase activity"/>
    <property type="evidence" value="ECO:0007669"/>
    <property type="project" value="InterPro"/>
</dbReference>
<dbReference type="GO" id="GO:0003677">
    <property type="term" value="F:DNA binding"/>
    <property type="evidence" value="ECO:0007669"/>
    <property type="project" value="InterPro"/>
</dbReference>
<dbReference type="InterPro" id="IPR035451">
    <property type="entry name" value="Ada-like_dom_sf"/>
</dbReference>
<dbReference type="Pfam" id="PF02805">
    <property type="entry name" value="Ada_Zn_binding"/>
    <property type="match status" value="1"/>
</dbReference>
<organism evidence="4 5">
    <name type="scientific">Prosthecochloris marina</name>
    <dbReference type="NCBI Taxonomy" id="2017681"/>
    <lineage>
        <taxon>Bacteria</taxon>
        <taxon>Pseudomonadati</taxon>
        <taxon>Chlorobiota</taxon>
        <taxon>Chlorobiia</taxon>
        <taxon>Chlorobiales</taxon>
        <taxon>Chlorobiaceae</taxon>
        <taxon>Prosthecochloris</taxon>
    </lineage>
</organism>
<proteinExistence type="predicted"/>
<comment type="caution">
    <text evidence="4">The sequence shown here is derived from an EMBL/GenBank/DDBJ whole genome shotgun (WGS) entry which is preliminary data.</text>
</comment>
<keyword evidence="5" id="KW-1185">Reference proteome</keyword>
<protein>
    <submittedName>
        <fullName evidence="4">Ada metal-binding domain-containing protein</fullName>
    </submittedName>
</protein>
<accession>A0A317T8A5</accession>
<dbReference type="GO" id="GO:0008270">
    <property type="term" value="F:zinc ion binding"/>
    <property type="evidence" value="ECO:0007669"/>
    <property type="project" value="InterPro"/>
</dbReference>
<evidence type="ECO:0000313" key="5">
    <source>
        <dbReference type="Proteomes" id="UP000246278"/>
    </source>
</evidence>
<sequence>MNGKRNAGAIAAWLVLLILAMPAFIAAESGASVFHGNTASKVFHRVGCRHYNCSKCTAVFHTRQSAVEAGYRPCKVCKP</sequence>